<keyword evidence="1" id="KW-0732">Signal</keyword>
<comment type="caution">
    <text evidence="2">The sequence shown here is derived from an EMBL/GenBank/DDBJ whole genome shotgun (WGS) entry which is preliminary data.</text>
</comment>
<dbReference type="Proteomes" id="UP001556367">
    <property type="component" value="Unassembled WGS sequence"/>
</dbReference>
<keyword evidence="3" id="KW-1185">Reference proteome</keyword>
<evidence type="ECO:0000313" key="2">
    <source>
        <dbReference type="EMBL" id="KAL0959952.1"/>
    </source>
</evidence>
<accession>A0ABR3JVU3</accession>
<reference evidence="3" key="1">
    <citation type="submission" date="2024-06" db="EMBL/GenBank/DDBJ databases">
        <title>Multi-omics analyses provide insights into the biosynthesis of the anticancer antibiotic pleurotin in Hohenbuehelia grisea.</title>
        <authorList>
            <person name="Weaver J.A."/>
            <person name="Alberti F."/>
        </authorList>
    </citation>
    <scope>NUCLEOTIDE SEQUENCE [LARGE SCALE GENOMIC DNA]</scope>
    <source>
        <strain evidence="3">T-177</strain>
    </source>
</reference>
<proteinExistence type="predicted"/>
<sequence>MKYTFVVVLPAFLALQAAAVPFFNSSASNTSSFVLSPSAGPNATAVPGNSSAIYTVNFTSSAAPSVITVSPSAGPDVPFFDCSSGNSSYVFSPSASPNATALPGNGTAVYFTSYVTASLDNGTVFPSASVVLTSEFATPTADNSSEILYPSGSCVPASEIAIPSAGNYSATEIVFPSASVIPASEIVSPSEGNFSAVFPSASEFPASGSVSASGAIAIPSASST</sequence>
<gene>
    <name evidence="2" type="ORF">HGRIS_011616</name>
</gene>
<feature type="signal peptide" evidence="1">
    <location>
        <begin position="1"/>
        <end position="19"/>
    </location>
</feature>
<name>A0ABR3JVU3_9AGAR</name>
<evidence type="ECO:0000256" key="1">
    <source>
        <dbReference type="SAM" id="SignalP"/>
    </source>
</evidence>
<feature type="chain" id="PRO_5046302736" evidence="1">
    <location>
        <begin position="20"/>
        <end position="224"/>
    </location>
</feature>
<dbReference type="EMBL" id="JASNQZ010000002">
    <property type="protein sequence ID" value="KAL0959952.1"/>
    <property type="molecule type" value="Genomic_DNA"/>
</dbReference>
<evidence type="ECO:0000313" key="3">
    <source>
        <dbReference type="Proteomes" id="UP001556367"/>
    </source>
</evidence>
<organism evidence="2 3">
    <name type="scientific">Hohenbuehelia grisea</name>
    <dbReference type="NCBI Taxonomy" id="104357"/>
    <lineage>
        <taxon>Eukaryota</taxon>
        <taxon>Fungi</taxon>
        <taxon>Dikarya</taxon>
        <taxon>Basidiomycota</taxon>
        <taxon>Agaricomycotina</taxon>
        <taxon>Agaricomycetes</taxon>
        <taxon>Agaricomycetidae</taxon>
        <taxon>Agaricales</taxon>
        <taxon>Pleurotineae</taxon>
        <taxon>Pleurotaceae</taxon>
        <taxon>Hohenbuehelia</taxon>
    </lineage>
</organism>
<protein>
    <submittedName>
        <fullName evidence="2">Uncharacterized protein</fullName>
    </submittedName>
</protein>